<comment type="caution">
    <text evidence="1">The sequence shown here is derived from an EMBL/GenBank/DDBJ whole genome shotgun (WGS) entry which is preliminary data.</text>
</comment>
<accession>A0ABS5TX66</accession>
<sequence>MVEVVLMCGPAGSGKSTVAHRLEAAGYARVSFDDHAWRLGHRRHPLTPEQSAEIATEVRASLLALVGEGSDVVVDTSCWSRRSRDEYRVLLAPLGIVPVTWYVETPRDEVLRRVAARGNAGPHDLALEPEVVARFLDGFEVPTPAEGPLLVVDGTGGDAPA</sequence>
<evidence type="ECO:0000313" key="1">
    <source>
        <dbReference type="EMBL" id="MBT0993746.1"/>
    </source>
</evidence>
<dbReference type="Pfam" id="PF13671">
    <property type="entry name" value="AAA_33"/>
    <property type="match status" value="1"/>
</dbReference>
<dbReference type="SUPFAM" id="SSF52540">
    <property type="entry name" value="P-loop containing nucleoside triphosphate hydrolases"/>
    <property type="match status" value="1"/>
</dbReference>
<organism evidence="1 2">
    <name type="scientific">Cellulomonas fulva</name>
    <dbReference type="NCBI Taxonomy" id="2835530"/>
    <lineage>
        <taxon>Bacteria</taxon>
        <taxon>Bacillati</taxon>
        <taxon>Actinomycetota</taxon>
        <taxon>Actinomycetes</taxon>
        <taxon>Micrococcales</taxon>
        <taxon>Cellulomonadaceae</taxon>
        <taxon>Cellulomonas</taxon>
    </lineage>
</organism>
<dbReference type="EMBL" id="JAHBOH010000001">
    <property type="protein sequence ID" value="MBT0993746.1"/>
    <property type="molecule type" value="Genomic_DNA"/>
</dbReference>
<evidence type="ECO:0000313" key="2">
    <source>
        <dbReference type="Proteomes" id="UP000722125"/>
    </source>
</evidence>
<protein>
    <submittedName>
        <fullName evidence="1">AAA family ATPase</fullName>
    </submittedName>
</protein>
<gene>
    <name evidence="1" type="ORF">KIN34_05535</name>
</gene>
<proteinExistence type="predicted"/>
<dbReference type="RefSeq" id="WP_214347828.1">
    <property type="nucleotide sequence ID" value="NZ_JAHBOH010000001.1"/>
</dbReference>
<dbReference type="Proteomes" id="UP000722125">
    <property type="component" value="Unassembled WGS sequence"/>
</dbReference>
<name>A0ABS5TX66_9CELL</name>
<reference evidence="1 2" key="1">
    <citation type="submission" date="2021-05" db="EMBL/GenBank/DDBJ databases">
        <title>Description of Cellulomonas sp. DKR-3 sp. nov.</title>
        <authorList>
            <person name="Dahal R.H."/>
            <person name="Chaudhary D.K."/>
        </authorList>
    </citation>
    <scope>NUCLEOTIDE SEQUENCE [LARGE SCALE GENOMIC DNA]</scope>
    <source>
        <strain evidence="1 2">DKR-3</strain>
    </source>
</reference>
<keyword evidence="2" id="KW-1185">Reference proteome</keyword>
<dbReference type="Gene3D" id="3.40.50.300">
    <property type="entry name" value="P-loop containing nucleotide triphosphate hydrolases"/>
    <property type="match status" value="1"/>
</dbReference>
<dbReference type="InterPro" id="IPR027417">
    <property type="entry name" value="P-loop_NTPase"/>
</dbReference>